<dbReference type="GO" id="GO:0008168">
    <property type="term" value="F:methyltransferase activity"/>
    <property type="evidence" value="ECO:0007669"/>
    <property type="project" value="UniProtKB-KW"/>
</dbReference>
<dbReference type="EMBL" id="OIVN01000817">
    <property type="protein sequence ID" value="SPC86011.1"/>
    <property type="molecule type" value="Genomic_DNA"/>
</dbReference>
<dbReference type="AlphaFoldDB" id="A0A2N9FGG4"/>
<evidence type="ECO:0000256" key="1">
    <source>
        <dbReference type="ARBA" id="ARBA00022603"/>
    </source>
</evidence>
<keyword evidence="1" id="KW-0489">Methyltransferase</keyword>
<dbReference type="PANTHER" id="PTHR31009">
    <property type="entry name" value="S-ADENOSYL-L-METHIONINE:CARBOXYL METHYLTRANSFERASE FAMILY PROTEIN"/>
    <property type="match status" value="1"/>
</dbReference>
<dbReference type="InterPro" id="IPR029063">
    <property type="entry name" value="SAM-dependent_MTases_sf"/>
</dbReference>
<dbReference type="InterPro" id="IPR005299">
    <property type="entry name" value="MeTrfase_7"/>
</dbReference>
<keyword evidence="2" id="KW-0808">Transferase</keyword>
<dbReference type="InterPro" id="IPR042086">
    <property type="entry name" value="MeTrfase_capping"/>
</dbReference>
<organism evidence="5">
    <name type="scientific">Fagus sylvatica</name>
    <name type="common">Beechnut</name>
    <dbReference type="NCBI Taxonomy" id="28930"/>
    <lineage>
        <taxon>Eukaryota</taxon>
        <taxon>Viridiplantae</taxon>
        <taxon>Streptophyta</taxon>
        <taxon>Embryophyta</taxon>
        <taxon>Tracheophyta</taxon>
        <taxon>Spermatophyta</taxon>
        <taxon>Magnoliopsida</taxon>
        <taxon>eudicotyledons</taxon>
        <taxon>Gunneridae</taxon>
        <taxon>Pentapetalae</taxon>
        <taxon>rosids</taxon>
        <taxon>fabids</taxon>
        <taxon>Fagales</taxon>
        <taxon>Fagaceae</taxon>
        <taxon>Fagus</taxon>
    </lineage>
</organism>
<reference evidence="5" key="1">
    <citation type="submission" date="2018-02" db="EMBL/GenBank/DDBJ databases">
        <authorList>
            <person name="Cohen D.B."/>
            <person name="Kent A.D."/>
        </authorList>
    </citation>
    <scope>NUCLEOTIDE SEQUENCE</scope>
</reference>
<dbReference type="Gene3D" id="1.10.1200.270">
    <property type="entry name" value="Methyltransferase, alpha-helical capping domain"/>
    <property type="match status" value="1"/>
</dbReference>
<evidence type="ECO:0000256" key="3">
    <source>
        <dbReference type="ARBA" id="ARBA00022723"/>
    </source>
</evidence>
<evidence type="ECO:0000313" key="5">
    <source>
        <dbReference type="EMBL" id="SPC86011.1"/>
    </source>
</evidence>
<keyword evidence="3" id="KW-0479">Metal-binding</keyword>
<sequence length="332" mass="37699">MLKKTVRALYSKENFPQYFTVADLGCSSGPNTLSPTYEMIDAIVGLCRETGHAPPELLVFLNDLPSNDFNTGFRSLPDFYNMLKKEKGDDLGPCFIAGMPGSFYGRLFPSKTLNFVHSSYSVHWLSKVPQGIDNNKGNIYMGKTSPHNVFEAYLEQFQSDFSLFLRSRADEIIPGGQMILTFVGRNISDPIIGNCCEIWELLAKCLLQMAAEGLIEEAEIDKFNLPHYTASREEVITIVEKEGSFVIDRLETFEVNLDFNDNDENKNYVFDKYKCGQDVAHFIRAISESLLAHHFGDAIIDDLFERYAERIGEHLSMEKTKNFNIVISMTRK</sequence>
<proteinExistence type="predicted"/>
<name>A0A2N9FGG4_FAGSY</name>
<gene>
    <name evidence="5" type="ORF">FSB_LOCUS13893</name>
</gene>
<dbReference type="Gene3D" id="3.40.50.150">
    <property type="entry name" value="Vaccinia Virus protein VP39"/>
    <property type="match status" value="1"/>
</dbReference>
<dbReference type="SUPFAM" id="SSF53335">
    <property type="entry name" value="S-adenosyl-L-methionine-dependent methyltransferases"/>
    <property type="match status" value="1"/>
</dbReference>
<dbReference type="GO" id="GO:0032259">
    <property type="term" value="P:methylation"/>
    <property type="evidence" value="ECO:0007669"/>
    <property type="project" value="UniProtKB-KW"/>
</dbReference>
<evidence type="ECO:0000256" key="2">
    <source>
        <dbReference type="ARBA" id="ARBA00022679"/>
    </source>
</evidence>
<keyword evidence="4" id="KW-0460">Magnesium</keyword>
<evidence type="ECO:0000256" key="4">
    <source>
        <dbReference type="ARBA" id="ARBA00022842"/>
    </source>
</evidence>
<dbReference type="GO" id="GO:0046872">
    <property type="term" value="F:metal ion binding"/>
    <property type="evidence" value="ECO:0007669"/>
    <property type="project" value="UniProtKB-KW"/>
</dbReference>
<dbReference type="Pfam" id="PF03492">
    <property type="entry name" value="Methyltransf_7"/>
    <property type="match status" value="1"/>
</dbReference>
<protein>
    <submittedName>
        <fullName evidence="5">Uncharacterized protein</fullName>
    </submittedName>
</protein>
<accession>A0A2N9FGG4</accession>